<dbReference type="AlphaFoldDB" id="A0A841TX69"/>
<evidence type="ECO:0000256" key="1">
    <source>
        <dbReference type="ARBA" id="ARBA00022969"/>
    </source>
</evidence>
<evidence type="ECO:0000256" key="2">
    <source>
        <dbReference type="ARBA" id="ARBA00024325"/>
    </source>
</evidence>
<evidence type="ECO:0000313" key="4">
    <source>
        <dbReference type="EMBL" id="MBB6692785.1"/>
    </source>
</evidence>
<dbReference type="EMBL" id="JACJVR010000059">
    <property type="protein sequence ID" value="MBB6692785.1"/>
    <property type="molecule type" value="Genomic_DNA"/>
</dbReference>
<evidence type="ECO:0000313" key="5">
    <source>
        <dbReference type="Proteomes" id="UP000553776"/>
    </source>
</evidence>
<dbReference type="GO" id="GO:0030435">
    <property type="term" value="P:sporulation resulting in formation of a cellular spore"/>
    <property type="evidence" value="ECO:0007669"/>
    <property type="project" value="UniProtKB-KW"/>
</dbReference>
<name>A0A841TX69_9BACL</name>
<evidence type="ECO:0000256" key="3">
    <source>
        <dbReference type="ARBA" id="ARBA00024344"/>
    </source>
</evidence>
<keyword evidence="4" id="KW-0946">Virion</keyword>
<sequence>MGFKMHYPQVQDPELKKLYAEAIQSLERNLKELLPYYKSAPAVDMRNNAPKDLTAYYAGHLLIFSKTAVRNYAIAITETATPSLCETFKKQLNQAIQLHSKVFEFMLNKGIYPAYDLNRLLANDQKAAAEALNM</sequence>
<comment type="caution">
    <text evidence="4">The sequence shown here is derived from an EMBL/GenBank/DDBJ whole genome shotgun (WGS) entry which is preliminary data.</text>
</comment>
<dbReference type="Proteomes" id="UP000553776">
    <property type="component" value="Unassembled WGS sequence"/>
</dbReference>
<reference evidence="4 5" key="1">
    <citation type="submission" date="2020-08" db="EMBL/GenBank/DDBJ databases">
        <title>Cohnella phylogeny.</title>
        <authorList>
            <person name="Dunlap C."/>
        </authorList>
    </citation>
    <scope>NUCLEOTIDE SEQUENCE [LARGE SCALE GENOMIC DNA]</scope>
    <source>
        <strain evidence="4 5">DSM 25239</strain>
    </source>
</reference>
<comment type="subcellular location">
    <subcellularLocation>
        <location evidence="2">Spore coat</location>
    </subcellularLocation>
</comment>
<gene>
    <name evidence="4" type="ORF">H7B90_15355</name>
</gene>
<dbReference type="InterPro" id="IPR012347">
    <property type="entry name" value="Ferritin-like"/>
</dbReference>
<dbReference type="PANTHER" id="PTHR39183:SF1">
    <property type="entry name" value="SPORE COAT PROTEIN F-LIKE PROTEIN YHCQ"/>
    <property type="match status" value="1"/>
</dbReference>
<dbReference type="Pfam" id="PF07875">
    <property type="entry name" value="Coat_F"/>
    <property type="match status" value="1"/>
</dbReference>
<protein>
    <submittedName>
        <fullName evidence="4">Spore coat protein</fullName>
    </submittedName>
</protein>
<keyword evidence="1" id="KW-0749">Sporulation</keyword>
<organism evidence="4 5">
    <name type="scientific">Cohnella xylanilytica</name>
    <dbReference type="NCBI Taxonomy" id="557555"/>
    <lineage>
        <taxon>Bacteria</taxon>
        <taxon>Bacillati</taxon>
        <taxon>Bacillota</taxon>
        <taxon>Bacilli</taxon>
        <taxon>Bacillales</taxon>
        <taxon>Paenibacillaceae</taxon>
        <taxon>Cohnella</taxon>
    </lineage>
</organism>
<accession>A0A841TX69</accession>
<dbReference type="InterPro" id="IPR012851">
    <property type="entry name" value="Spore_coat_CotF-like"/>
</dbReference>
<keyword evidence="4" id="KW-0167">Capsid protein</keyword>
<dbReference type="Gene3D" id="1.20.1260.10">
    <property type="match status" value="1"/>
</dbReference>
<keyword evidence="5" id="KW-1185">Reference proteome</keyword>
<dbReference type="PANTHER" id="PTHR39183">
    <property type="entry name" value="SPORE COAT PROTEIN F-LIKE PROTEIN YHCQ"/>
    <property type="match status" value="1"/>
</dbReference>
<comment type="similarity">
    <text evidence="3">Belongs to the CotF family.</text>
</comment>
<proteinExistence type="inferred from homology"/>